<dbReference type="AlphaFoldDB" id="A0A6J4REH4"/>
<organism evidence="1">
    <name type="scientific">uncultured Solirubrobacteraceae bacterium</name>
    <dbReference type="NCBI Taxonomy" id="1162706"/>
    <lineage>
        <taxon>Bacteria</taxon>
        <taxon>Bacillati</taxon>
        <taxon>Actinomycetota</taxon>
        <taxon>Thermoleophilia</taxon>
        <taxon>Solirubrobacterales</taxon>
        <taxon>Solirubrobacteraceae</taxon>
        <taxon>environmental samples</taxon>
    </lineage>
</organism>
<sequence>MLTREADFGLTGSRRCTLVMLGLPFLVLSATRMPRAG</sequence>
<gene>
    <name evidence="1" type="ORF">AVDCRST_MAG67-82</name>
</gene>
<protein>
    <submittedName>
        <fullName evidence="1">Uncharacterized protein</fullName>
    </submittedName>
</protein>
<evidence type="ECO:0000313" key="1">
    <source>
        <dbReference type="EMBL" id="CAA9471754.1"/>
    </source>
</evidence>
<dbReference type="EMBL" id="CADCVQ010000007">
    <property type="protein sequence ID" value="CAA9471754.1"/>
    <property type="molecule type" value="Genomic_DNA"/>
</dbReference>
<reference evidence="1" key="1">
    <citation type="submission" date="2020-02" db="EMBL/GenBank/DDBJ databases">
        <authorList>
            <person name="Meier V. D."/>
        </authorList>
    </citation>
    <scope>NUCLEOTIDE SEQUENCE</scope>
    <source>
        <strain evidence="1">AVDCRST_MAG67</strain>
    </source>
</reference>
<accession>A0A6J4REH4</accession>
<name>A0A6J4REH4_9ACTN</name>
<proteinExistence type="predicted"/>